<dbReference type="CDD" id="cd01050">
    <property type="entry name" value="Acyl_ACP_Desat"/>
    <property type="match status" value="1"/>
</dbReference>
<evidence type="ECO:0000256" key="12">
    <source>
        <dbReference type="ARBA" id="ARBA00023004"/>
    </source>
</evidence>
<keyword evidence="9" id="KW-0276">Fatty acid metabolism</keyword>
<dbReference type="Gene3D" id="1.10.620.20">
    <property type="entry name" value="Ribonucleotide Reductase, subunit A"/>
    <property type="match status" value="1"/>
</dbReference>
<dbReference type="GO" id="GO:0045300">
    <property type="term" value="F:stearoyl-[ACP] desaturase activity"/>
    <property type="evidence" value="ECO:0007669"/>
    <property type="project" value="InterPro"/>
</dbReference>
<feature type="binding site" evidence="15">
    <location>
        <position position="274"/>
    </location>
    <ligand>
        <name>Fe cation</name>
        <dbReference type="ChEBI" id="CHEBI:24875"/>
        <label>2</label>
    </ligand>
</feature>
<comment type="cofactor">
    <cofactor evidence="1">
        <name>Fe(2+)</name>
        <dbReference type="ChEBI" id="CHEBI:29033"/>
    </cofactor>
</comment>
<evidence type="ECO:0000256" key="3">
    <source>
        <dbReference type="ARBA" id="ARBA00004872"/>
    </source>
</evidence>
<keyword evidence="10" id="KW-0809">Transit peptide</keyword>
<comment type="subcellular location">
    <subcellularLocation>
        <location evidence="2">Plastid</location>
        <location evidence="2">Chloroplast</location>
    </subcellularLocation>
</comment>
<feature type="binding site" evidence="15">
    <location>
        <position position="271"/>
    </location>
    <ligand>
        <name>Fe cation</name>
        <dbReference type="ChEBI" id="CHEBI:24875"/>
        <label>1</label>
    </ligand>
</feature>
<evidence type="ECO:0000256" key="15">
    <source>
        <dbReference type="PIRSR" id="PIRSR000346-1"/>
    </source>
</evidence>
<dbReference type="InterPro" id="IPR009078">
    <property type="entry name" value="Ferritin-like_SF"/>
</dbReference>
<dbReference type="GO" id="GO:0006633">
    <property type="term" value="P:fatty acid biosynthetic process"/>
    <property type="evidence" value="ECO:0007669"/>
    <property type="project" value="UniProtKB-KW"/>
</dbReference>
<evidence type="ECO:0000256" key="14">
    <source>
        <dbReference type="ARBA" id="ARBA00023160"/>
    </source>
</evidence>
<keyword evidence="7" id="KW-0934">Plastid</keyword>
<protein>
    <submittedName>
        <fullName evidence="16">Stearoyl-[acyl-carrier-protein] 9-desaturase</fullName>
    </submittedName>
</protein>
<keyword evidence="11" id="KW-0560">Oxidoreductase</keyword>
<dbReference type="FunFam" id="1.10.620.20:FF:000002">
    <property type="entry name" value="Stearoyl-[acyl-carrier-protein] 9-desaturase, chloroplastic"/>
    <property type="match status" value="1"/>
</dbReference>
<evidence type="ECO:0000256" key="9">
    <source>
        <dbReference type="ARBA" id="ARBA00022832"/>
    </source>
</evidence>
<dbReference type="AlphaFoldDB" id="A0AAW0L8Y5"/>
<feature type="binding site" evidence="15">
    <location>
        <position position="271"/>
    </location>
    <ligand>
        <name>Fe cation</name>
        <dbReference type="ChEBI" id="CHEBI:24875"/>
        <label>2</label>
    </ligand>
</feature>
<evidence type="ECO:0000256" key="13">
    <source>
        <dbReference type="ARBA" id="ARBA00023098"/>
    </source>
</evidence>
<comment type="caution">
    <text evidence="16">The sequence shown here is derived from an EMBL/GenBank/DDBJ whole genome shotgun (WGS) entry which is preliminary data.</text>
</comment>
<evidence type="ECO:0000256" key="11">
    <source>
        <dbReference type="ARBA" id="ARBA00023002"/>
    </source>
</evidence>
<dbReference type="Proteomes" id="UP000237347">
    <property type="component" value="Unassembled WGS sequence"/>
</dbReference>
<evidence type="ECO:0000313" key="16">
    <source>
        <dbReference type="EMBL" id="KAK7846876.1"/>
    </source>
</evidence>
<dbReference type="GO" id="GO:0046872">
    <property type="term" value="F:metal ion binding"/>
    <property type="evidence" value="ECO:0007669"/>
    <property type="project" value="UniProtKB-KW"/>
</dbReference>
<dbReference type="GO" id="GO:0009570">
    <property type="term" value="C:chloroplast stroma"/>
    <property type="evidence" value="ECO:0007669"/>
    <property type="project" value="TreeGrafter"/>
</dbReference>
<evidence type="ECO:0000256" key="6">
    <source>
        <dbReference type="ARBA" id="ARBA00022528"/>
    </source>
</evidence>
<evidence type="ECO:0000256" key="2">
    <source>
        <dbReference type="ARBA" id="ARBA00004229"/>
    </source>
</evidence>
<name>A0AAW0L8Y5_QUESU</name>
<comment type="cofactor">
    <cofactor evidence="15">
        <name>Fe cation</name>
        <dbReference type="ChEBI" id="CHEBI:24875"/>
    </cofactor>
    <text evidence="15">Binds 2 iron ions per subunit.</text>
</comment>
<keyword evidence="17" id="KW-1185">Reference proteome</keyword>
<accession>A0AAW0L8Y5</accession>
<dbReference type="InterPro" id="IPR012348">
    <property type="entry name" value="RNR-like"/>
</dbReference>
<reference evidence="16 17" key="1">
    <citation type="journal article" date="2018" name="Sci. Data">
        <title>The draft genome sequence of cork oak.</title>
        <authorList>
            <person name="Ramos A.M."/>
            <person name="Usie A."/>
            <person name="Barbosa P."/>
            <person name="Barros P.M."/>
            <person name="Capote T."/>
            <person name="Chaves I."/>
            <person name="Simoes F."/>
            <person name="Abreu I."/>
            <person name="Carrasquinho I."/>
            <person name="Faro C."/>
            <person name="Guimaraes J.B."/>
            <person name="Mendonca D."/>
            <person name="Nobrega F."/>
            <person name="Rodrigues L."/>
            <person name="Saibo N.J.M."/>
            <person name="Varela M.C."/>
            <person name="Egas C."/>
            <person name="Matos J."/>
            <person name="Miguel C.M."/>
            <person name="Oliveira M.M."/>
            <person name="Ricardo C.P."/>
            <person name="Goncalves S."/>
        </authorList>
    </citation>
    <scope>NUCLEOTIDE SEQUENCE [LARGE SCALE GENOMIC DNA]</scope>
    <source>
        <strain evidence="17">cv. HL8</strain>
    </source>
</reference>
<dbReference type="PIRSF" id="PIRSF000346">
    <property type="entry name" value="Dlt9_acylACP_des"/>
    <property type="match status" value="1"/>
</dbReference>
<keyword evidence="14" id="KW-0275">Fatty acid biosynthesis</keyword>
<organism evidence="16 17">
    <name type="scientific">Quercus suber</name>
    <name type="common">Cork oak</name>
    <dbReference type="NCBI Taxonomy" id="58331"/>
    <lineage>
        <taxon>Eukaryota</taxon>
        <taxon>Viridiplantae</taxon>
        <taxon>Streptophyta</taxon>
        <taxon>Embryophyta</taxon>
        <taxon>Tracheophyta</taxon>
        <taxon>Spermatophyta</taxon>
        <taxon>Magnoliopsida</taxon>
        <taxon>eudicotyledons</taxon>
        <taxon>Gunneridae</taxon>
        <taxon>Pentapetalae</taxon>
        <taxon>rosids</taxon>
        <taxon>fabids</taxon>
        <taxon>Fagales</taxon>
        <taxon>Fagaceae</taxon>
        <taxon>Quercus</taxon>
    </lineage>
</organism>
<keyword evidence="12 15" id="KW-0408">Iron</keyword>
<evidence type="ECO:0000256" key="10">
    <source>
        <dbReference type="ARBA" id="ARBA00022946"/>
    </source>
</evidence>
<evidence type="ECO:0000256" key="1">
    <source>
        <dbReference type="ARBA" id="ARBA00001954"/>
    </source>
</evidence>
<evidence type="ECO:0000313" key="17">
    <source>
        <dbReference type="Proteomes" id="UP000237347"/>
    </source>
</evidence>
<dbReference type="PANTHER" id="PTHR31155:SF27">
    <property type="entry name" value="STEAROYL-[ACYL-CARRIER-PROTEIN] 9-DESATURASE 5, CHLOROPLASTIC"/>
    <property type="match status" value="1"/>
</dbReference>
<feature type="binding site" evidence="15">
    <location>
        <position position="129"/>
    </location>
    <ligand>
        <name>Fe cation</name>
        <dbReference type="ChEBI" id="CHEBI:24875"/>
        <label>1</label>
    </ligand>
</feature>
<keyword evidence="5" id="KW-0444">Lipid biosynthesis</keyword>
<comment type="similarity">
    <text evidence="4">Belongs to the fatty acid desaturase type 2 family.</text>
</comment>
<sequence length="403" mass="46116">MALVLNSFNFYSPPLILPLPPMGTPRSPKFSMTSTLFSNTKAAEKSLGHPPEFNVNKSYPMQLKKVEIFKSMEHWAKNNVLTILKPVEECWQPQDFLPNLTSDGFIEQERARDIPDEYFVALVGDMITEEALPTYQTRINSTKIFHDETGVDYTPWAIWTRAWSAEENRHGDLLNKYLFLSGRVDMKQIEKTTQYLIRSGTVRYATILILRKDLGFGDDPYHMALVLNSFNFYSPPSKRATFISHGNTAKLAMQHGDVKLAQICGIIASDEKRHETAYTKIAEKLFELDPNEMVIAFADMMKRKISMPAHLMYDGHDHNLFDHFAIVASRIGVYTARDYREIVELLVAKWKVEKLTGLTSEGREAQDYVCRLAQRISRLEERAIANAQKAPIIPFSWISGRVV</sequence>
<dbReference type="SUPFAM" id="SSF47240">
    <property type="entry name" value="Ferritin-like"/>
    <property type="match status" value="1"/>
</dbReference>
<evidence type="ECO:0000256" key="5">
    <source>
        <dbReference type="ARBA" id="ARBA00022516"/>
    </source>
</evidence>
<evidence type="ECO:0000256" key="7">
    <source>
        <dbReference type="ARBA" id="ARBA00022640"/>
    </source>
</evidence>
<feature type="binding site" evidence="15">
    <location>
        <position position="170"/>
    </location>
    <ligand>
        <name>Fe cation</name>
        <dbReference type="ChEBI" id="CHEBI:24875"/>
        <label>1</label>
    </ligand>
</feature>
<keyword evidence="6" id="KW-0150">Chloroplast</keyword>
<proteinExistence type="inferred from homology"/>
<feature type="binding site" evidence="15">
    <location>
        <position position="167"/>
    </location>
    <ligand>
        <name>Fe cation</name>
        <dbReference type="ChEBI" id="CHEBI:24875"/>
        <label>2</label>
    </ligand>
</feature>
<gene>
    <name evidence="16" type="primary">STAD_5</name>
    <name evidence="16" type="ORF">CFP56_007402</name>
</gene>
<comment type="pathway">
    <text evidence="3">Lipid metabolism; fatty acid metabolism.</text>
</comment>
<keyword evidence="13" id="KW-0443">Lipid metabolism</keyword>
<keyword evidence="8 15" id="KW-0479">Metal-binding</keyword>
<feature type="binding site" evidence="15">
    <location>
        <position position="167"/>
    </location>
    <ligand>
        <name>Fe cation</name>
        <dbReference type="ChEBI" id="CHEBI:24875"/>
        <label>1</label>
    </ligand>
</feature>
<dbReference type="Pfam" id="PF03405">
    <property type="entry name" value="FA_desaturase_2"/>
    <property type="match status" value="1"/>
</dbReference>
<evidence type="ECO:0000256" key="8">
    <source>
        <dbReference type="ARBA" id="ARBA00022723"/>
    </source>
</evidence>
<dbReference type="PANTHER" id="PTHR31155">
    <property type="entry name" value="ACYL- ACYL-CARRIER-PROTEIN DESATURASE-RELATED"/>
    <property type="match status" value="1"/>
</dbReference>
<dbReference type="EMBL" id="PKMF04000149">
    <property type="protein sequence ID" value="KAK7846876.1"/>
    <property type="molecule type" value="Genomic_DNA"/>
</dbReference>
<dbReference type="InterPro" id="IPR005067">
    <property type="entry name" value="Fatty_acid_desaturase-2"/>
</dbReference>
<evidence type="ECO:0000256" key="4">
    <source>
        <dbReference type="ARBA" id="ARBA00008749"/>
    </source>
</evidence>